<sequence length="411" mass="46850">MRRPKDASAPWTHRELVSLTTPGGEYIMINFGVVEGAINPNMLPHPKLNDTWILVAQHGKLKGFPNFSPEESFYFDELTCLANFTSPGTLQCMTPPLLLPIANAPNSHGCVGKSIWILSTNIGPHDARVVYGPEFPIIVYGEKSQYTCFSLWMQDFRVLVDWEYDTSWDRVTAVNTSGLRHAVEMQRPPPIGIVEKNYFLFWDFENQMYAHFDIAPERAFAKIENDGSVGPNLASDVSITDLECMNKYMPKTGPELEDIHQATNSLSITLCDRADPKCSPDTENTFIMTIWQWKSYHSFHGAYEPYLALFKRMAPFELYGLTTKPFWMRGRGGFGEGRLPDPNANDQIKAEWNQTEMLYVTSMAWKEPGLRYHGFLDDIIWIGFGIEDNYTAAMDVKARDLFPDLQRCQLP</sequence>
<name>A0A6A6WJF5_9PEZI</name>
<accession>A0A6A6WJF5</accession>
<proteinExistence type="predicted"/>
<dbReference type="GeneID" id="54482720"/>
<organism evidence="1 2">
    <name type="scientific">Pseudovirgaria hyperparasitica</name>
    <dbReference type="NCBI Taxonomy" id="470096"/>
    <lineage>
        <taxon>Eukaryota</taxon>
        <taxon>Fungi</taxon>
        <taxon>Dikarya</taxon>
        <taxon>Ascomycota</taxon>
        <taxon>Pezizomycotina</taxon>
        <taxon>Dothideomycetes</taxon>
        <taxon>Dothideomycetes incertae sedis</taxon>
        <taxon>Acrospermales</taxon>
        <taxon>Acrospermaceae</taxon>
        <taxon>Pseudovirgaria</taxon>
    </lineage>
</organism>
<reference evidence="1" key="1">
    <citation type="journal article" date="2020" name="Stud. Mycol.">
        <title>101 Dothideomycetes genomes: a test case for predicting lifestyles and emergence of pathogens.</title>
        <authorList>
            <person name="Haridas S."/>
            <person name="Albert R."/>
            <person name="Binder M."/>
            <person name="Bloem J."/>
            <person name="Labutti K."/>
            <person name="Salamov A."/>
            <person name="Andreopoulos B."/>
            <person name="Baker S."/>
            <person name="Barry K."/>
            <person name="Bills G."/>
            <person name="Bluhm B."/>
            <person name="Cannon C."/>
            <person name="Castanera R."/>
            <person name="Culley D."/>
            <person name="Daum C."/>
            <person name="Ezra D."/>
            <person name="Gonzalez J."/>
            <person name="Henrissat B."/>
            <person name="Kuo A."/>
            <person name="Liang C."/>
            <person name="Lipzen A."/>
            <person name="Lutzoni F."/>
            <person name="Magnuson J."/>
            <person name="Mondo S."/>
            <person name="Nolan M."/>
            <person name="Ohm R."/>
            <person name="Pangilinan J."/>
            <person name="Park H.-J."/>
            <person name="Ramirez L."/>
            <person name="Alfaro M."/>
            <person name="Sun H."/>
            <person name="Tritt A."/>
            <person name="Yoshinaga Y."/>
            <person name="Zwiers L.-H."/>
            <person name="Turgeon B."/>
            <person name="Goodwin S."/>
            <person name="Spatafora J."/>
            <person name="Crous P."/>
            <person name="Grigoriev I."/>
        </authorList>
    </citation>
    <scope>NUCLEOTIDE SEQUENCE</scope>
    <source>
        <strain evidence="1">CBS 121739</strain>
    </source>
</reference>
<evidence type="ECO:0000313" key="2">
    <source>
        <dbReference type="Proteomes" id="UP000799437"/>
    </source>
</evidence>
<dbReference type="AlphaFoldDB" id="A0A6A6WJF5"/>
<dbReference type="Proteomes" id="UP000799437">
    <property type="component" value="Unassembled WGS sequence"/>
</dbReference>
<dbReference type="EMBL" id="ML996566">
    <property type="protein sequence ID" value="KAF2762326.1"/>
    <property type="molecule type" value="Genomic_DNA"/>
</dbReference>
<gene>
    <name evidence="1" type="ORF">EJ05DRAFT_434542</name>
</gene>
<protein>
    <submittedName>
        <fullName evidence="1">Uncharacterized protein</fullName>
    </submittedName>
</protein>
<dbReference type="OrthoDB" id="2522565at2759"/>
<evidence type="ECO:0000313" key="1">
    <source>
        <dbReference type="EMBL" id="KAF2762326.1"/>
    </source>
</evidence>
<keyword evidence="2" id="KW-1185">Reference proteome</keyword>
<dbReference type="RefSeq" id="XP_033604777.1">
    <property type="nucleotide sequence ID" value="XM_033741666.1"/>
</dbReference>